<keyword evidence="3" id="KW-1185">Reference proteome</keyword>
<accession>A0AAD5X2D7</accession>
<feature type="compositionally biased region" description="Low complexity" evidence="1">
    <location>
        <begin position="1"/>
        <end position="19"/>
    </location>
</feature>
<organism evidence="2 3">
    <name type="scientific">Rhizophlyctis rosea</name>
    <dbReference type="NCBI Taxonomy" id="64517"/>
    <lineage>
        <taxon>Eukaryota</taxon>
        <taxon>Fungi</taxon>
        <taxon>Fungi incertae sedis</taxon>
        <taxon>Chytridiomycota</taxon>
        <taxon>Chytridiomycota incertae sedis</taxon>
        <taxon>Chytridiomycetes</taxon>
        <taxon>Rhizophlyctidales</taxon>
        <taxon>Rhizophlyctidaceae</taxon>
        <taxon>Rhizophlyctis</taxon>
    </lineage>
</organism>
<evidence type="ECO:0000313" key="2">
    <source>
        <dbReference type="EMBL" id="KAJ3048278.1"/>
    </source>
</evidence>
<comment type="caution">
    <text evidence="2">The sequence shown here is derived from an EMBL/GenBank/DDBJ whole genome shotgun (WGS) entry which is preliminary data.</text>
</comment>
<protein>
    <submittedName>
        <fullName evidence="2">Uncharacterized protein</fullName>
    </submittedName>
</protein>
<feature type="non-terminal residue" evidence="2">
    <location>
        <position position="88"/>
    </location>
</feature>
<reference evidence="2" key="1">
    <citation type="submission" date="2020-05" db="EMBL/GenBank/DDBJ databases">
        <title>Phylogenomic resolution of chytrid fungi.</title>
        <authorList>
            <person name="Stajich J.E."/>
            <person name="Amses K."/>
            <person name="Simmons R."/>
            <person name="Seto K."/>
            <person name="Myers J."/>
            <person name="Bonds A."/>
            <person name="Quandt C.A."/>
            <person name="Barry K."/>
            <person name="Liu P."/>
            <person name="Grigoriev I."/>
            <person name="Longcore J.E."/>
            <person name="James T.Y."/>
        </authorList>
    </citation>
    <scope>NUCLEOTIDE SEQUENCE</scope>
    <source>
        <strain evidence="2">JEL0318</strain>
    </source>
</reference>
<evidence type="ECO:0000256" key="1">
    <source>
        <dbReference type="SAM" id="MobiDB-lite"/>
    </source>
</evidence>
<dbReference type="AlphaFoldDB" id="A0AAD5X2D7"/>
<dbReference type="EMBL" id="JADGJD010000819">
    <property type="protein sequence ID" value="KAJ3048278.1"/>
    <property type="molecule type" value="Genomic_DNA"/>
</dbReference>
<name>A0AAD5X2D7_9FUNG</name>
<proteinExistence type="predicted"/>
<feature type="region of interest" description="Disordered" evidence="1">
    <location>
        <begin position="1"/>
        <end position="88"/>
    </location>
</feature>
<gene>
    <name evidence="2" type="ORF">HK097_010709</name>
</gene>
<evidence type="ECO:0000313" key="3">
    <source>
        <dbReference type="Proteomes" id="UP001212841"/>
    </source>
</evidence>
<dbReference type="Proteomes" id="UP001212841">
    <property type="component" value="Unassembled WGS sequence"/>
</dbReference>
<feature type="compositionally biased region" description="Polar residues" evidence="1">
    <location>
        <begin position="34"/>
        <end position="53"/>
    </location>
</feature>
<feature type="compositionally biased region" description="Basic and acidic residues" evidence="1">
    <location>
        <begin position="23"/>
        <end position="32"/>
    </location>
</feature>
<sequence length="88" mass="9430">MGCGASSTKPSPTLSPTTPIHQAHAENQEDTARLITQSDDTGPDETSTTVQSSTRHRRNTDVDELLAYGERNNQVNVMRSDGTGGQSD</sequence>